<dbReference type="GeneID" id="106077496"/>
<dbReference type="PANTHER" id="PTHR22801:SF63">
    <property type="entry name" value="C-TYPE LECTIN DOMAIN-CONTAINING PROTEIN"/>
    <property type="match status" value="1"/>
</dbReference>
<proteinExistence type="predicted"/>
<dbReference type="SUPFAM" id="SSF56436">
    <property type="entry name" value="C-type lectin-like"/>
    <property type="match status" value="1"/>
</dbReference>
<protein>
    <submittedName>
        <fullName evidence="3">C-type lectin domain family 4 member M-like</fullName>
    </submittedName>
</protein>
<dbReference type="Pfam" id="PF00059">
    <property type="entry name" value="Lectin_C"/>
    <property type="match status" value="1"/>
</dbReference>
<dbReference type="Gene3D" id="3.10.100.10">
    <property type="entry name" value="Mannose-Binding Protein A, subunit A"/>
    <property type="match status" value="1"/>
</dbReference>
<evidence type="ECO:0000313" key="3">
    <source>
        <dbReference type="RefSeq" id="XP_013093690.2"/>
    </source>
</evidence>
<keyword evidence="2" id="KW-1185">Reference proteome</keyword>
<reference evidence="3" key="1">
    <citation type="submission" date="2025-08" db="UniProtKB">
        <authorList>
            <consortium name="RefSeq"/>
        </authorList>
    </citation>
    <scope>IDENTIFICATION</scope>
</reference>
<sequence>MTNLLHSMNAISVANVSFYQVTLNTLGILPTYNNSLSRSRLQCSALCLTHFKSCQNVLYNNVKKLCLGGADLGSAGIKPLTGQRLYSQSTKYCDVSLGYNSTIMRTYGLCLSISKPALTFSAANLSCRSRQGRLVITKTNATYDSLLRIMQDMSIDWVWVGLDDGQTEGTYVWSDGTVATKSEMLFLTGQPDNLNDSDCIALSRKYLGLDDVNCSGSKIYICEYVT</sequence>
<dbReference type="CDD" id="cd00037">
    <property type="entry name" value="CLECT"/>
    <property type="match status" value="1"/>
</dbReference>
<dbReference type="InterPro" id="IPR001304">
    <property type="entry name" value="C-type_lectin-like"/>
</dbReference>
<dbReference type="OMA" id="PEYRMAD"/>
<dbReference type="OrthoDB" id="6150468at2759"/>
<evidence type="ECO:0000313" key="2">
    <source>
        <dbReference type="Proteomes" id="UP001165740"/>
    </source>
</evidence>
<dbReference type="AlphaFoldDB" id="A0A9U8ELL8"/>
<dbReference type="KEGG" id="bgt:106077496"/>
<dbReference type="InterPro" id="IPR050801">
    <property type="entry name" value="Ca-Dep_Lectins_ImmuneDev"/>
</dbReference>
<accession>A0A9U8ELL8</accession>
<dbReference type="PROSITE" id="PS50041">
    <property type="entry name" value="C_TYPE_LECTIN_2"/>
    <property type="match status" value="1"/>
</dbReference>
<dbReference type="InterPro" id="IPR016186">
    <property type="entry name" value="C-type_lectin-like/link_sf"/>
</dbReference>
<organism evidence="2 3">
    <name type="scientific">Biomphalaria glabrata</name>
    <name type="common">Bloodfluke planorb</name>
    <name type="synonym">Freshwater snail</name>
    <dbReference type="NCBI Taxonomy" id="6526"/>
    <lineage>
        <taxon>Eukaryota</taxon>
        <taxon>Metazoa</taxon>
        <taxon>Spiralia</taxon>
        <taxon>Lophotrochozoa</taxon>
        <taxon>Mollusca</taxon>
        <taxon>Gastropoda</taxon>
        <taxon>Heterobranchia</taxon>
        <taxon>Euthyneura</taxon>
        <taxon>Panpulmonata</taxon>
        <taxon>Hygrophila</taxon>
        <taxon>Lymnaeoidea</taxon>
        <taxon>Planorbidae</taxon>
        <taxon>Biomphalaria</taxon>
    </lineage>
</organism>
<evidence type="ECO:0000259" key="1">
    <source>
        <dbReference type="PROSITE" id="PS50041"/>
    </source>
</evidence>
<gene>
    <name evidence="3" type="primary">LOC106077496</name>
</gene>
<dbReference type="PANTHER" id="PTHR22801">
    <property type="entry name" value="LITHOSTATHINE"/>
    <property type="match status" value="1"/>
</dbReference>
<dbReference type="SMART" id="SM00034">
    <property type="entry name" value="CLECT"/>
    <property type="match status" value="1"/>
</dbReference>
<dbReference type="InterPro" id="IPR016187">
    <property type="entry name" value="CTDL_fold"/>
</dbReference>
<dbReference type="RefSeq" id="XP_013093690.2">
    <property type="nucleotide sequence ID" value="XM_013238236.2"/>
</dbReference>
<dbReference type="Proteomes" id="UP001165740">
    <property type="component" value="Chromosome 13"/>
</dbReference>
<name>A0A9U8ELL8_BIOGL</name>
<feature type="domain" description="C-type lectin" evidence="1">
    <location>
        <begin position="106"/>
        <end position="223"/>
    </location>
</feature>